<dbReference type="RefSeq" id="WP_254249720.1">
    <property type="nucleotide sequence ID" value="NZ_CP073809.1"/>
</dbReference>
<organism evidence="1 2">
    <name type="scientific">Macrococcus equipercicus</name>
    <dbReference type="NCBI Taxonomy" id="69967"/>
    <lineage>
        <taxon>Bacteria</taxon>
        <taxon>Bacillati</taxon>
        <taxon>Bacillota</taxon>
        <taxon>Bacilli</taxon>
        <taxon>Bacillales</taxon>
        <taxon>Staphylococcaceae</taxon>
        <taxon>Macrococcus</taxon>
    </lineage>
</organism>
<dbReference type="InterPro" id="IPR006944">
    <property type="entry name" value="Phage/GTA_portal"/>
</dbReference>
<dbReference type="Pfam" id="PF04860">
    <property type="entry name" value="Phage_portal"/>
    <property type="match status" value="1"/>
</dbReference>
<gene>
    <name evidence="1" type="ORF">KFV11_08510</name>
</gene>
<dbReference type="InterPro" id="IPR006427">
    <property type="entry name" value="Portal_HK97"/>
</dbReference>
<evidence type="ECO:0000313" key="2">
    <source>
        <dbReference type="Proteomes" id="UP001057381"/>
    </source>
</evidence>
<dbReference type="EMBL" id="CP073809">
    <property type="protein sequence ID" value="UTH13301.1"/>
    <property type="molecule type" value="Genomic_DNA"/>
</dbReference>
<dbReference type="Proteomes" id="UP001057381">
    <property type="component" value="Chromosome"/>
</dbReference>
<sequence length="416" mass="47734">MLLSKKASRPRNETYTGNLNWFNTMFNTDTAGRIDEETAIRTSEVYACVTVLADDMAKYPISLLAKKDKKIERETDHPVYHLLKKNPNEYMTAFVWKRLMVTHMMLYGNAYCYITRNTRGQATEVLPLNPLTTAKRYDMDKKEYMYVTQLNNKSYVISSDDVLHFMGLSLDGHVGLSPIQVIRHNLSTNIGGNKHQSSFYRKSAIPRGILKSTELINKENKDKLREAWYEVNNDEDIAVVDGALEFQTITIPQKDAQFIESMKFNKLQIASIFKVPPHKVGELDRATFSNIEQQSLQYVINTIQPLVTNFEEELNTKLLNIVDEQAGRYCKFNLEAELRGDSESRAKFYETMQKIGSYSINDILGFEDMELLDDDIGNMRFGNLNLVPIDIMRDYQLSKARGKSSDKGGENDNAEE</sequence>
<protein>
    <submittedName>
        <fullName evidence="1">Phage portal protein</fullName>
    </submittedName>
</protein>
<dbReference type="NCBIfam" id="TIGR01537">
    <property type="entry name" value="portal_HK97"/>
    <property type="match status" value="1"/>
</dbReference>
<dbReference type="AlphaFoldDB" id="A0A9Q9F1E7"/>
<accession>A0A9Q9F1E7</accession>
<reference evidence="1" key="1">
    <citation type="submission" date="2021-04" db="EMBL/GenBank/DDBJ databases">
        <title>Complete Genome Sequences of Macrococcus spp. from dog and cattle.</title>
        <authorList>
            <person name="Schwendener S."/>
            <person name="Perreten V."/>
        </authorList>
    </citation>
    <scope>NUCLEOTIDE SEQUENCE</scope>
    <source>
        <strain evidence="1">Epi0143-OL</strain>
    </source>
</reference>
<name>A0A9Q9F1E7_9STAP</name>
<dbReference type="KEGG" id="mequ:KFV11_08510"/>
<evidence type="ECO:0000313" key="1">
    <source>
        <dbReference type="EMBL" id="UTH13301.1"/>
    </source>
</evidence>
<proteinExistence type="predicted"/>